<sequence length="175" mass="19222">MEGVVYWQPPRQALNKVKELVWEPSISRYGADEGIPELREALMQKVCDSEHSACFQLDDLCYGSVVKGNKMVNSAVMVTAGANQVAYPSGVEGERPRQEQRYNSGSTFPLGEGAVKGGEGAIYLWAKLPEQYVDDDKVVRWLATRHGVVVIPGGACGCPGHLRLSLFGRPDREKL</sequence>
<evidence type="ECO:0000256" key="4">
    <source>
        <dbReference type="ARBA" id="ARBA00022679"/>
    </source>
</evidence>
<protein>
    <recommendedName>
        <fullName evidence="6">Aminotransferase class I/classII large domain-containing protein</fullName>
    </recommendedName>
</protein>
<evidence type="ECO:0000256" key="1">
    <source>
        <dbReference type="ARBA" id="ARBA00001933"/>
    </source>
</evidence>
<dbReference type="SUPFAM" id="SSF53383">
    <property type="entry name" value="PLP-dependent transferases"/>
    <property type="match status" value="1"/>
</dbReference>
<gene>
    <name evidence="7" type="ORF">H0E87_007231</name>
</gene>
<dbReference type="Pfam" id="PF00155">
    <property type="entry name" value="Aminotran_1_2"/>
    <property type="match status" value="1"/>
</dbReference>
<dbReference type="PANTHER" id="PTHR46383">
    <property type="entry name" value="ASPARTATE AMINOTRANSFERASE"/>
    <property type="match status" value="1"/>
</dbReference>
<keyword evidence="8" id="KW-1185">Reference proteome</keyword>
<accession>A0A8T2ZAD7</accession>
<dbReference type="InterPro" id="IPR050596">
    <property type="entry name" value="AspAT/PAT-like"/>
</dbReference>
<dbReference type="GO" id="GO:0008483">
    <property type="term" value="F:transaminase activity"/>
    <property type="evidence" value="ECO:0007669"/>
    <property type="project" value="UniProtKB-KW"/>
</dbReference>
<dbReference type="InterPro" id="IPR004839">
    <property type="entry name" value="Aminotransferase_I/II_large"/>
</dbReference>
<dbReference type="EMBL" id="JACEGQ020000003">
    <property type="protein sequence ID" value="KAH8514320.1"/>
    <property type="molecule type" value="Genomic_DNA"/>
</dbReference>
<dbReference type="InterPro" id="IPR015422">
    <property type="entry name" value="PyrdxlP-dep_Trfase_small"/>
</dbReference>
<dbReference type="Gene3D" id="3.90.1150.10">
    <property type="entry name" value="Aspartate Aminotransferase, domain 1"/>
    <property type="match status" value="1"/>
</dbReference>
<feature type="domain" description="Aminotransferase class I/classII large" evidence="6">
    <location>
        <begin position="117"/>
        <end position="166"/>
    </location>
</feature>
<evidence type="ECO:0000256" key="3">
    <source>
        <dbReference type="ARBA" id="ARBA00022576"/>
    </source>
</evidence>
<keyword evidence="4" id="KW-0808">Transferase</keyword>
<reference evidence="7" key="1">
    <citation type="journal article" date="2021" name="J. Hered.">
        <title>Genome Assembly of Salicaceae Populus deltoides (Eastern Cottonwood) I-69 Based on Nanopore Sequencing and Hi-C Technologies.</title>
        <authorList>
            <person name="Bai S."/>
            <person name="Wu H."/>
            <person name="Zhang J."/>
            <person name="Pan Z."/>
            <person name="Zhao W."/>
            <person name="Li Z."/>
            <person name="Tong C."/>
        </authorList>
    </citation>
    <scope>NUCLEOTIDE SEQUENCE</scope>
    <source>
        <tissue evidence="7">Leaf</tissue>
    </source>
</reference>
<evidence type="ECO:0000313" key="7">
    <source>
        <dbReference type="EMBL" id="KAH8514320.1"/>
    </source>
</evidence>
<keyword evidence="5" id="KW-0663">Pyridoxal phosphate</keyword>
<evidence type="ECO:0000256" key="5">
    <source>
        <dbReference type="ARBA" id="ARBA00022898"/>
    </source>
</evidence>
<comment type="caution">
    <text evidence="7">The sequence shown here is derived from an EMBL/GenBank/DDBJ whole genome shotgun (WGS) entry which is preliminary data.</text>
</comment>
<keyword evidence="3" id="KW-0032">Aminotransferase</keyword>
<comment type="similarity">
    <text evidence="2">Belongs to the class-I pyridoxal-phosphate-dependent aminotransferase family.</text>
</comment>
<name>A0A8T2ZAD7_POPDE</name>
<comment type="cofactor">
    <cofactor evidence="1">
        <name>pyridoxal 5'-phosphate</name>
        <dbReference type="ChEBI" id="CHEBI:597326"/>
    </cofactor>
</comment>
<proteinExistence type="inferred from homology"/>
<dbReference type="Proteomes" id="UP000807159">
    <property type="component" value="Chromosome 3"/>
</dbReference>
<organism evidence="7 8">
    <name type="scientific">Populus deltoides</name>
    <name type="common">Eastern poplar</name>
    <name type="synonym">Eastern cottonwood</name>
    <dbReference type="NCBI Taxonomy" id="3696"/>
    <lineage>
        <taxon>Eukaryota</taxon>
        <taxon>Viridiplantae</taxon>
        <taxon>Streptophyta</taxon>
        <taxon>Embryophyta</taxon>
        <taxon>Tracheophyta</taxon>
        <taxon>Spermatophyta</taxon>
        <taxon>Magnoliopsida</taxon>
        <taxon>eudicotyledons</taxon>
        <taxon>Gunneridae</taxon>
        <taxon>Pentapetalae</taxon>
        <taxon>rosids</taxon>
        <taxon>fabids</taxon>
        <taxon>Malpighiales</taxon>
        <taxon>Salicaceae</taxon>
        <taxon>Saliceae</taxon>
        <taxon>Populus</taxon>
    </lineage>
</organism>
<dbReference type="GO" id="GO:0006520">
    <property type="term" value="P:amino acid metabolic process"/>
    <property type="evidence" value="ECO:0007669"/>
    <property type="project" value="InterPro"/>
</dbReference>
<dbReference type="PANTHER" id="PTHR46383:SF5">
    <property type="entry name" value="AMINOTRANSFERASE CLASS I_CLASSII DOMAIN-CONTAINING PROTEIN"/>
    <property type="match status" value="1"/>
</dbReference>
<dbReference type="InterPro" id="IPR015424">
    <property type="entry name" value="PyrdxlP-dep_Trfase"/>
</dbReference>
<evidence type="ECO:0000256" key="2">
    <source>
        <dbReference type="ARBA" id="ARBA00007441"/>
    </source>
</evidence>
<dbReference type="AlphaFoldDB" id="A0A8T2ZAD7"/>
<evidence type="ECO:0000259" key="6">
    <source>
        <dbReference type="Pfam" id="PF00155"/>
    </source>
</evidence>
<dbReference type="GO" id="GO:0030170">
    <property type="term" value="F:pyridoxal phosphate binding"/>
    <property type="evidence" value="ECO:0007669"/>
    <property type="project" value="InterPro"/>
</dbReference>
<evidence type="ECO:0000313" key="8">
    <source>
        <dbReference type="Proteomes" id="UP000807159"/>
    </source>
</evidence>